<dbReference type="InterPro" id="IPR010710">
    <property type="entry name" value="DUF1289"/>
</dbReference>
<dbReference type="PANTHER" id="PTHR35175">
    <property type="entry name" value="DUF1289 DOMAIN-CONTAINING PROTEIN"/>
    <property type="match status" value="1"/>
</dbReference>
<protein>
    <recommendedName>
        <fullName evidence="3">DUF1289 domain-containing protein</fullName>
    </recommendedName>
</protein>
<reference evidence="1 2" key="1">
    <citation type="submission" date="2018-03" db="EMBL/GenBank/DDBJ databases">
        <title>Comparative analysis of microorganisms from saline springs in Andes Mountain Range, Colombia.</title>
        <authorList>
            <person name="Rubin E."/>
        </authorList>
    </citation>
    <scope>NUCLEOTIDE SEQUENCE [LARGE SCALE GENOMIC DNA]</scope>
    <source>
        <strain evidence="1 2">USBA 854</strain>
    </source>
</reference>
<evidence type="ECO:0000313" key="2">
    <source>
        <dbReference type="Proteomes" id="UP000239896"/>
    </source>
</evidence>
<gene>
    <name evidence="1" type="ORF">BCL64_11942</name>
</gene>
<accession>A0A2T0VCC2</accession>
<dbReference type="RefSeq" id="WP_106232347.1">
    <property type="nucleotide sequence ID" value="NZ_PVTM01000019.1"/>
</dbReference>
<sequence length="64" mass="7178">MSDAFVPRRSPCVKHCRLTQEGTHGDGCGRTLDEIGRWAHIDDAEREAVWQRLACEGKAEPTQV</sequence>
<dbReference type="EMBL" id="PVTM01000019">
    <property type="protein sequence ID" value="PRY67816.1"/>
    <property type="molecule type" value="Genomic_DNA"/>
</dbReference>
<evidence type="ECO:0000313" key="1">
    <source>
        <dbReference type="EMBL" id="PRY67816.1"/>
    </source>
</evidence>
<keyword evidence="2" id="KW-1185">Reference proteome</keyword>
<dbReference type="AlphaFoldDB" id="A0A2T0VCC2"/>
<name>A0A2T0VCC2_9GAMM</name>
<dbReference type="Pfam" id="PF06945">
    <property type="entry name" value="DUF1289"/>
    <property type="match status" value="1"/>
</dbReference>
<evidence type="ECO:0008006" key="3">
    <source>
        <dbReference type="Google" id="ProtNLM"/>
    </source>
</evidence>
<dbReference type="PANTHER" id="PTHR35175:SF2">
    <property type="entry name" value="DUF1289 DOMAIN-CONTAINING PROTEIN"/>
    <property type="match status" value="1"/>
</dbReference>
<comment type="caution">
    <text evidence="1">The sequence shown here is derived from an EMBL/GenBank/DDBJ whole genome shotgun (WGS) entry which is preliminary data.</text>
</comment>
<organism evidence="1 2">
    <name type="scientific">Halomonas ventosae</name>
    <dbReference type="NCBI Taxonomy" id="229007"/>
    <lineage>
        <taxon>Bacteria</taxon>
        <taxon>Pseudomonadati</taxon>
        <taxon>Pseudomonadota</taxon>
        <taxon>Gammaproteobacteria</taxon>
        <taxon>Oceanospirillales</taxon>
        <taxon>Halomonadaceae</taxon>
        <taxon>Halomonas</taxon>
    </lineage>
</organism>
<proteinExistence type="predicted"/>
<dbReference type="Proteomes" id="UP000239896">
    <property type="component" value="Unassembled WGS sequence"/>
</dbReference>